<dbReference type="PANTHER" id="PTHR23501">
    <property type="entry name" value="MAJOR FACILITATOR SUPERFAMILY"/>
    <property type="match status" value="1"/>
</dbReference>
<name>A0ABQ6HZ60_9MICO</name>
<feature type="transmembrane region" description="Helical" evidence="7">
    <location>
        <begin position="112"/>
        <end position="136"/>
    </location>
</feature>
<evidence type="ECO:0000256" key="5">
    <source>
        <dbReference type="ARBA" id="ARBA00023136"/>
    </source>
</evidence>
<dbReference type="InterPro" id="IPR036259">
    <property type="entry name" value="MFS_trans_sf"/>
</dbReference>
<dbReference type="Gene3D" id="1.20.1720.10">
    <property type="entry name" value="Multidrug resistance protein D"/>
    <property type="match status" value="1"/>
</dbReference>
<gene>
    <name evidence="9" type="ORF">GCM10025864_10550</name>
</gene>
<evidence type="ECO:0000313" key="9">
    <source>
        <dbReference type="EMBL" id="GMA23296.1"/>
    </source>
</evidence>
<comment type="caution">
    <text evidence="9">The sequence shown here is derived from an EMBL/GenBank/DDBJ whole genome shotgun (WGS) entry which is preliminary data.</text>
</comment>
<feature type="transmembrane region" description="Helical" evidence="7">
    <location>
        <begin position="87"/>
        <end position="106"/>
    </location>
</feature>
<evidence type="ECO:0000256" key="1">
    <source>
        <dbReference type="ARBA" id="ARBA00004429"/>
    </source>
</evidence>
<feature type="region of interest" description="Disordered" evidence="6">
    <location>
        <begin position="270"/>
        <end position="317"/>
    </location>
</feature>
<evidence type="ECO:0000256" key="7">
    <source>
        <dbReference type="SAM" id="Phobius"/>
    </source>
</evidence>
<evidence type="ECO:0000256" key="2">
    <source>
        <dbReference type="ARBA" id="ARBA00022448"/>
    </source>
</evidence>
<feature type="compositionally biased region" description="Low complexity" evidence="6">
    <location>
        <begin position="272"/>
        <end position="289"/>
    </location>
</feature>
<comment type="subcellular location">
    <subcellularLocation>
        <location evidence="1">Cell inner membrane</location>
        <topology evidence="1">Multi-pass membrane protein</topology>
    </subcellularLocation>
</comment>
<evidence type="ECO:0000256" key="3">
    <source>
        <dbReference type="ARBA" id="ARBA00022692"/>
    </source>
</evidence>
<evidence type="ECO:0000259" key="8">
    <source>
        <dbReference type="PROSITE" id="PS50850"/>
    </source>
</evidence>
<keyword evidence="4 7" id="KW-1133">Transmembrane helix</keyword>
<dbReference type="PROSITE" id="PS50850">
    <property type="entry name" value="MFS"/>
    <property type="match status" value="1"/>
</dbReference>
<feature type="transmembrane region" description="Helical" evidence="7">
    <location>
        <begin position="173"/>
        <end position="196"/>
    </location>
</feature>
<keyword evidence="2" id="KW-0813">Transport</keyword>
<dbReference type="InterPro" id="IPR020846">
    <property type="entry name" value="MFS_dom"/>
</dbReference>
<accession>A0ABQ6HZ60</accession>
<feature type="domain" description="Major facilitator superfamily (MFS) profile" evidence="8">
    <location>
        <begin position="22"/>
        <end position="317"/>
    </location>
</feature>
<evidence type="ECO:0000256" key="6">
    <source>
        <dbReference type="SAM" id="MobiDB-lite"/>
    </source>
</evidence>
<dbReference type="SUPFAM" id="SSF103473">
    <property type="entry name" value="MFS general substrate transporter"/>
    <property type="match status" value="1"/>
</dbReference>
<protein>
    <recommendedName>
        <fullName evidence="8">Major facilitator superfamily (MFS) profile domain-containing protein</fullName>
    </recommendedName>
</protein>
<evidence type="ECO:0000256" key="4">
    <source>
        <dbReference type="ARBA" id="ARBA00022989"/>
    </source>
</evidence>
<feature type="compositionally biased region" description="Low complexity" evidence="6">
    <location>
        <begin position="301"/>
        <end position="317"/>
    </location>
</feature>
<dbReference type="PANTHER" id="PTHR23501:SF191">
    <property type="entry name" value="VACUOLAR BASIC AMINO ACID TRANSPORTER 4"/>
    <property type="match status" value="1"/>
</dbReference>
<keyword evidence="3 7" id="KW-0812">Transmembrane</keyword>
<proteinExistence type="predicted"/>
<evidence type="ECO:0000313" key="10">
    <source>
        <dbReference type="Proteomes" id="UP001157091"/>
    </source>
</evidence>
<keyword evidence="10" id="KW-1185">Reference proteome</keyword>
<keyword evidence="5 7" id="KW-0472">Membrane</keyword>
<dbReference type="InterPro" id="IPR011701">
    <property type="entry name" value="MFS"/>
</dbReference>
<feature type="transmembrane region" description="Helical" evidence="7">
    <location>
        <begin position="57"/>
        <end position="75"/>
    </location>
</feature>
<dbReference type="EMBL" id="BSUK01000001">
    <property type="protein sequence ID" value="GMA23296.1"/>
    <property type="molecule type" value="Genomic_DNA"/>
</dbReference>
<organism evidence="9 10">
    <name type="scientific">Luteimicrobium album</name>
    <dbReference type="NCBI Taxonomy" id="1054550"/>
    <lineage>
        <taxon>Bacteria</taxon>
        <taxon>Bacillati</taxon>
        <taxon>Actinomycetota</taxon>
        <taxon>Actinomycetes</taxon>
        <taxon>Micrococcales</taxon>
        <taxon>Luteimicrobium</taxon>
    </lineage>
</organism>
<reference evidence="10" key="1">
    <citation type="journal article" date="2019" name="Int. J. Syst. Evol. Microbiol.">
        <title>The Global Catalogue of Microorganisms (GCM) 10K type strain sequencing project: providing services to taxonomists for standard genome sequencing and annotation.</title>
        <authorList>
            <consortium name="The Broad Institute Genomics Platform"/>
            <consortium name="The Broad Institute Genome Sequencing Center for Infectious Disease"/>
            <person name="Wu L."/>
            <person name="Ma J."/>
        </authorList>
    </citation>
    <scope>NUCLEOTIDE SEQUENCE [LARGE SCALE GENOMIC DNA]</scope>
    <source>
        <strain evidence="10">NBRC 106348</strain>
    </source>
</reference>
<dbReference type="Pfam" id="PF07690">
    <property type="entry name" value="MFS_1"/>
    <property type="match status" value="1"/>
</dbReference>
<sequence>MASNSSGVSRASVGLRSGRGPILLSLMLSTALVALDSTVIATAIPTITADLGGFTQFPWLLSIYLLAQAASTPIYGKLADIVGRKPLMLAGVAVFLAGSVLAGFAWSMPALIVFRAVQGLGAGAIMPMSITIAGDIYTVEERATAQGYLASVWGVSAVAGPLIGGIFSEWVSWRWIFWVNIPLCLVAGWILTRSFHEKVERRPHRVDYLGATLLTASSILVLLGLLEGGQAWAWGPPPGWRCSAAGWCWASCSCCASASRQSPSCRCGCSGAGSSSPPRSPRSRSAPSSWVSRPTCRRSSRSASGRARSWPASRSPR</sequence>
<dbReference type="Proteomes" id="UP001157091">
    <property type="component" value="Unassembled WGS sequence"/>
</dbReference>
<feature type="transmembrane region" description="Helical" evidence="7">
    <location>
        <begin position="148"/>
        <end position="167"/>
    </location>
</feature>